<evidence type="ECO:0000256" key="8">
    <source>
        <dbReference type="SAM" id="MobiDB-lite"/>
    </source>
</evidence>
<dbReference type="WBParaSite" id="ECPE_0000934001-mRNA-1">
    <property type="protein sequence ID" value="ECPE_0000934001-mRNA-1"/>
    <property type="gene ID" value="ECPE_0000934001"/>
</dbReference>
<evidence type="ECO:0000256" key="4">
    <source>
        <dbReference type="ARBA" id="ARBA00022692"/>
    </source>
</evidence>
<feature type="compositionally biased region" description="Basic and acidic residues" evidence="8">
    <location>
        <begin position="448"/>
        <end position="465"/>
    </location>
</feature>
<evidence type="ECO:0000313" key="9">
    <source>
        <dbReference type="EMBL" id="VDP85154.1"/>
    </source>
</evidence>
<feature type="transmembrane region" description="Helical" evidence="7">
    <location>
        <begin position="287"/>
        <end position="314"/>
    </location>
</feature>
<feature type="transmembrane region" description="Helical" evidence="7">
    <location>
        <begin position="230"/>
        <end position="249"/>
    </location>
</feature>
<evidence type="ECO:0000256" key="5">
    <source>
        <dbReference type="ARBA" id="ARBA00022989"/>
    </source>
</evidence>
<evidence type="ECO:0000256" key="3">
    <source>
        <dbReference type="ARBA" id="ARBA00022475"/>
    </source>
</evidence>
<comment type="subcellular location">
    <subcellularLocation>
        <location evidence="1">Cell membrane</location>
        <topology evidence="1">Multi-pass membrane protein</topology>
    </subcellularLocation>
    <subcellularLocation>
        <location evidence="7">Membrane</location>
        <topology evidence="7">Multi-pass membrane protein</topology>
    </subcellularLocation>
</comment>
<dbReference type="Pfam" id="PF09815">
    <property type="entry name" value="XK-related"/>
    <property type="match status" value="1"/>
</dbReference>
<dbReference type="AlphaFoldDB" id="A0A183AQS7"/>
<dbReference type="InterPro" id="IPR018629">
    <property type="entry name" value="XK-rel"/>
</dbReference>
<sequence>MLQLEKQYMAEAIAYAKEFKPPSNLPAGSLLSAPMTSIHPTSSHKTTSSAPMDANRLRGLNVGLIKVQKVRRQFRRTERDAAYVALASGVAGAGPFMIAQGVLLFRRIGLNFAMARTTVSGIISCMIFATVWICATLTHFYPVSYEQSEVEHERGIGQVPVGGLILLFTVHMIHVSMRCGALILFTGQFYYIVLAVIAFHFVCVWIMTVIARSCTRTDYSNPSTIGRSSISGNFLSDLMFAYVGLFEFCNAQAKFTRTRYFIYYFLYYLENASMVGAWYVYFTYPEVWYYLPSLLIITIVQLLGFILLQVYLFLYSRPRRKTTLCGLCFAHREMDADTQFPVASVQPNELESNLRAYGLQQHPSKMSGLGVSNSMISGRAGTSAGWNQSNVSGICDPMFGQQISQVAVPSARRVRGKSRQAHVTNSQPQSVNFSTNCLAPSLVSTTNETKERLYKQRSRDTRQSDRYSGIETDRCQRASSTRLDLEAKESPVQYAPNTRTAETNRSHRDGTTDGRSKRNTSQNPHQTGSSRSGSRRTQHTGQNSSIQSKFVDQPDSKGVFQPRADHGRNRPQWPYATNSRR</sequence>
<feature type="region of interest" description="Disordered" evidence="8">
    <location>
        <begin position="410"/>
        <end position="434"/>
    </location>
</feature>
<feature type="transmembrane region" description="Helical" evidence="7">
    <location>
        <begin position="161"/>
        <end position="177"/>
    </location>
</feature>
<organism evidence="11">
    <name type="scientific">Echinostoma caproni</name>
    <dbReference type="NCBI Taxonomy" id="27848"/>
    <lineage>
        <taxon>Eukaryota</taxon>
        <taxon>Metazoa</taxon>
        <taxon>Spiralia</taxon>
        <taxon>Lophotrochozoa</taxon>
        <taxon>Platyhelminthes</taxon>
        <taxon>Trematoda</taxon>
        <taxon>Digenea</taxon>
        <taxon>Plagiorchiida</taxon>
        <taxon>Echinostomata</taxon>
        <taxon>Echinostomatoidea</taxon>
        <taxon>Echinostomatidae</taxon>
        <taxon>Echinostoma</taxon>
    </lineage>
</organism>
<dbReference type="EMBL" id="UZAN01047208">
    <property type="protein sequence ID" value="VDP85154.1"/>
    <property type="molecule type" value="Genomic_DNA"/>
</dbReference>
<comment type="similarity">
    <text evidence="2 7">Belongs to the XK family.</text>
</comment>
<proteinExistence type="inferred from homology"/>
<feature type="compositionally biased region" description="Basic and acidic residues" evidence="8">
    <location>
        <begin position="502"/>
        <end position="516"/>
    </location>
</feature>
<keyword evidence="3" id="KW-1003">Cell membrane</keyword>
<name>A0A183AQS7_9TREM</name>
<dbReference type="PANTHER" id="PTHR16024">
    <property type="entry name" value="XK-RELATED PROTEIN"/>
    <property type="match status" value="1"/>
</dbReference>
<feature type="transmembrane region" description="Helical" evidence="7">
    <location>
        <begin position="189"/>
        <end position="210"/>
    </location>
</feature>
<dbReference type="PANTHER" id="PTHR16024:SF6">
    <property type="entry name" value="XK-RELATED PROTEIN"/>
    <property type="match status" value="1"/>
</dbReference>
<keyword evidence="10" id="KW-1185">Reference proteome</keyword>
<evidence type="ECO:0000313" key="10">
    <source>
        <dbReference type="Proteomes" id="UP000272942"/>
    </source>
</evidence>
<protein>
    <recommendedName>
        <fullName evidence="7">XK-related protein</fullName>
    </recommendedName>
</protein>
<feature type="transmembrane region" description="Helical" evidence="7">
    <location>
        <begin position="261"/>
        <end position="281"/>
    </location>
</feature>
<evidence type="ECO:0000256" key="6">
    <source>
        <dbReference type="ARBA" id="ARBA00023136"/>
    </source>
</evidence>
<feature type="transmembrane region" description="Helical" evidence="7">
    <location>
        <begin position="117"/>
        <end position="141"/>
    </location>
</feature>
<accession>A0A183AQS7</accession>
<dbReference type="GO" id="GO:0005886">
    <property type="term" value="C:plasma membrane"/>
    <property type="evidence" value="ECO:0007669"/>
    <property type="project" value="UniProtKB-SubCell"/>
</dbReference>
<dbReference type="OrthoDB" id="6356248at2759"/>
<evidence type="ECO:0000256" key="2">
    <source>
        <dbReference type="ARBA" id="ARBA00008789"/>
    </source>
</evidence>
<reference evidence="11" key="1">
    <citation type="submission" date="2016-06" db="UniProtKB">
        <authorList>
            <consortium name="WormBaseParasite"/>
        </authorList>
    </citation>
    <scope>IDENTIFICATION</scope>
</reference>
<evidence type="ECO:0000256" key="1">
    <source>
        <dbReference type="ARBA" id="ARBA00004651"/>
    </source>
</evidence>
<feature type="transmembrane region" description="Helical" evidence="7">
    <location>
        <begin position="81"/>
        <end position="105"/>
    </location>
</feature>
<keyword evidence="5 7" id="KW-1133">Transmembrane helix</keyword>
<dbReference type="InterPro" id="IPR050895">
    <property type="entry name" value="XK-related_scramblase"/>
</dbReference>
<feature type="compositionally biased region" description="Polar residues" evidence="8">
    <location>
        <begin position="421"/>
        <end position="434"/>
    </location>
</feature>
<reference evidence="9 10" key="2">
    <citation type="submission" date="2018-11" db="EMBL/GenBank/DDBJ databases">
        <authorList>
            <consortium name="Pathogen Informatics"/>
        </authorList>
    </citation>
    <scope>NUCLEOTIDE SEQUENCE [LARGE SCALE GENOMIC DNA]</scope>
    <source>
        <strain evidence="9 10">Egypt</strain>
    </source>
</reference>
<keyword evidence="6 7" id="KW-0472">Membrane</keyword>
<evidence type="ECO:0000313" key="11">
    <source>
        <dbReference type="WBParaSite" id="ECPE_0000934001-mRNA-1"/>
    </source>
</evidence>
<evidence type="ECO:0000256" key="7">
    <source>
        <dbReference type="RuleBase" id="RU910716"/>
    </source>
</evidence>
<feature type="region of interest" description="Disordered" evidence="8">
    <location>
        <begin position="447"/>
        <end position="581"/>
    </location>
</feature>
<keyword evidence="4 7" id="KW-0812">Transmembrane</keyword>
<dbReference type="Proteomes" id="UP000272942">
    <property type="component" value="Unassembled WGS sequence"/>
</dbReference>
<gene>
    <name evidence="9" type="ORF">ECPE_LOCUS9312</name>
</gene>